<reference evidence="2" key="2">
    <citation type="journal article" date="2015" name="Fish Shellfish Immunol.">
        <title>Early steps in the European eel (Anguilla anguilla)-Vibrio vulnificus interaction in the gills: Role of the RtxA13 toxin.</title>
        <authorList>
            <person name="Callol A."/>
            <person name="Pajuelo D."/>
            <person name="Ebbesson L."/>
            <person name="Teles M."/>
            <person name="MacKenzie S."/>
            <person name="Amaro C."/>
        </authorList>
    </citation>
    <scope>NUCLEOTIDE SEQUENCE</scope>
</reference>
<keyword evidence="1" id="KW-1133">Transmembrane helix</keyword>
<keyword evidence="1" id="KW-0472">Membrane</keyword>
<feature type="transmembrane region" description="Helical" evidence="1">
    <location>
        <begin position="21"/>
        <end position="41"/>
    </location>
</feature>
<evidence type="ECO:0000256" key="1">
    <source>
        <dbReference type="SAM" id="Phobius"/>
    </source>
</evidence>
<dbReference type="AlphaFoldDB" id="A0A0E9Q0C0"/>
<protein>
    <submittedName>
        <fullName evidence="2">Uncharacterized protein</fullName>
    </submittedName>
</protein>
<dbReference type="EMBL" id="GBXM01098261">
    <property type="protein sequence ID" value="JAH10316.1"/>
    <property type="molecule type" value="Transcribed_RNA"/>
</dbReference>
<sequence>MGKPVLCDHINTVFSLSTKKILRAITIHIMVLIYTNLVFSFS</sequence>
<accession>A0A0E9Q0C0</accession>
<proteinExistence type="predicted"/>
<keyword evidence="1" id="KW-0812">Transmembrane</keyword>
<reference evidence="2" key="1">
    <citation type="submission" date="2014-11" db="EMBL/GenBank/DDBJ databases">
        <authorList>
            <person name="Amaro Gonzalez C."/>
        </authorList>
    </citation>
    <scope>NUCLEOTIDE SEQUENCE</scope>
</reference>
<evidence type="ECO:0000313" key="2">
    <source>
        <dbReference type="EMBL" id="JAH10316.1"/>
    </source>
</evidence>
<name>A0A0E9Q0C0_ANGAN</name>
<organism evidence="2">
    <name type="scientific">Anguilla anguilla</name>
    <name type="common">European freshwater eel</name>
    <name type="synonym">Muraena anguilla</name>
    <dbReference type="NCBI Taxonomy" id="7936"/>
    <lineage>
        <taxon>Eukaryota</taxon>
        <taxon>Metazoa</taxon>
        <taxon>Chordata</taxon>
        <taxon>Craniata</taxon>
        <taxon>Vertebrata</taxon>
        <taxon>Euteleostomi</taxon>
        <taxon>Actinopterygii</taxon>
        <taxon>Neopterygii</taxon>
        <taxon>Teleostei</taxon>
        <taxon>Anguilliformes</taxon>
        <taxon>Anguillidae</taxon>
        <taxon>Anguilla</taxon>
    </lineage>
</organism>